<protein>
    <recommendedName>
        <fullName evidence="2">ribonuclease H</fullName>
        <ecNumber evidence="2">3.1.26.4</ecNumber>
    </recommendedName>
</protein>
<dbReference type="InterPro" id="IPR013087">
    <property type="entry name" value="Znf_C2H2_type"/>
</dbReference>
<dbReference type="InterPro" id="IPR043502">
    <property type="entry name" value="DNA/RNA_pol_sf"/>
</dbReference>
<dbReference type="SUPFAM" id="SSF56672">
    <property type="entry name" value="DNA/RNA polymerases"/>
    <property type="match status" value="1"/>
</dbReference>
<reference evidence="7 8" key="1">
    <citation type="submission" date="2024-04" db="EMBL/GenBank/DDBJ databases">
        <authorList>
            <person name="Waldvogel A.-M."/>
            <person name="Schoenle A."/>
        </authorList>
    </citation>
    <scope>NUCLEOTIDE SEQUENCE [LARGE SCALE GENOMIC DNA]</scope>
</reference>
<evidence type="ECO:0000256" key="4">
    <source>
        <dbReference type="SAM" id="MobiDB-lite"/>
    </source>
</evidence>
<dbReference type="EC" id="3.1.26.4" evidence="2"/>
<dbReference type="PROSITE" id="PS00028">
    <property type="entry name" value="ZINC_FINGER_C2H2_1"/>
    <property type="match status" value="1"/>
</dbReference>
<dbReference type="GO" id="GO:0008270">
    <property type="term" value="F:zinc ion binding"/>
    <property type="evidence" value="ECO:0007669"/>
    <property type="project" value="UniProtKB-KW"/>
</dbReference>
<evidence type="ECO:0000256" key="2">
    <source>
        <dbReference type="ARBA" id="ARBA00012180"/>
    </source>
</evidence>
<evidence type="ECO:0000313" key="7">
    <source>
        <dbReference type="EMBL" id="CAL1605078.1"/>
    </source>
</evidence>
<dbReference type="PROSITE" id="PS50878">
    <property type="entry name" value="RT_POL"/>
    <property type="match status" value="1"/>
</dbReference>
<evidence type="ECO:0000256" key="3">
    <source>
        <dbReference type="PROSITE-ProRule" id="PRU00042"/>
    </source>
</evidence>
<evidence type="ECO:0000313" key="8">
    <source>
        <dbReference type="Proteomes" id="UP001497482"/>
    </source>
</evidence>
<dbReference type="PANTHER" id="PTHR19446">
    <property type="entry name" value="REVERSE TRANSCRIPTASES"/>
    <property type="match status" value="1"/>
</dbReference>
<dbReference type="AlphaFoldDB" id="A0AAV2LVI4"/>
<organism evidence="7 8">
    <name type="scientific">Knipowitschia caucasica</name>
    <name type="common">Caucasian dwarf goby</name>
    <name type="synonym">Pomatoschistus caucasicus</name>
    <dbReference type="NCBI Taxonomy" id="637954"/>
    <lineage>
        <taxon>Eukaryota</taxon>
        <taxon>Metazoa</taxon>
        <taxon>Chordata</taxon>
        <taxon>Craniata</taxon>
        <taxon>Vertebrata</taxon>
        <taxon>Euteleostomi</taxon>
        <taxon>Actinopterygii</taxon>
        <taxon>Neopterygii</taxon>
        <taxon>Teleostei</taxon>
        <taxon>Neoteleostei</taxon>
        <taxon>Acanthomorphata</taxon>
        <taxon>Gobiaria</taxon>
        <taxon>Gobiiformes</taxon>
        <taxon>Gobioidei</taxon>
        <taxon>Gobiidae</taxon>
        <taxon>Gobiinae</taxon>
        <taxon>Knipowitschia</taxon>
    </lineage>
</organism>
<feature type="region of interest" description="Disordered" evidence="4">
    <location>
        <begin position="261"/>
        <end position="280"/>
    </location>
</feature>
<dbReference type="InterPro" id="IPR043128">
    <property type="entry name" value="Rev_trsase/Diguanyl_cyclase"/>
</dbReference>
<keyword evidence="3" id="KW-0863">Zinc-finger</keyword>
<dbReference type="EMBL" id="OZ035827">
    <property type="protein sequence ID" value="CAL1605078.1"/>
    <property type="molecule type" value="Genomic_DNA"/>
</dbReference>
<feature type="domain" description="C2H2-type" evidence="5">
    <location>
        <begin position="333"/>
        <end position="357"/>
    </location>
</feature>
<proteinExistence type="inferred from homology"/>
<sequence length="1258" mass="137745">MKTTASDLFPAFVSLAKQFRSITFSAQPGEAMKPLCLGWVGQASLNLLFSTLEKTLSNTELSVNGRQFLRAERRDSSSTLGISVVTLSFKQSGQGALEWVRPERGARALESAAVPAVSGELLSALENPGEKVAGSVGLGCEAGLGTCRKLGARPVRGGPPPPARAGERQGLSRAVSAAGPRADCLEGSGMSVVAATLDARRALLADLPSCLGWRLAAGLELEVYRPEPVDSVANRCPCHPWSKNVYPSLLERGYNVPSPGGLGGASWLEKGPEKDKDKDKDQEQKAACLCENQAMKRRCETSNPSLSVITGHASRCGLKNRRPVPVGAAAVGLECTFCSRNFGSKRGLTQHTRLAHSLAYGASLEQNDGRWGEPRVAALGIFTMDMLGALVPVDQPRNKMASRIRKALGFSKPLAREVHKEGHALVLLLRKKWRLGKWTTRSDKSRARGGPVGSSSSWRYTQKRHVADRSLVIREVLQGKKSACGVPLKEIGICYDKLWGQVGTYKGLKEFGDLPKADNSGLYFPISATEVMSAIRTGKKNGSPGPDKIGRAHLLAFDPKGTKLAMTFNKWLTVGEIPLCLKESVTTLIPKVDEESRLTSRSNWRPITLSSVILKVISSVINKRLTEACPVHPRQRGFIASPGCAENVLLLNCLLQDAKAGKRSLAVVFIDLRRAFDMIPHSVIIETLNQRGLDTSLVKLIRNAYSGAFTRVRAKGGLSKRIVVKRGVKQGDPLSPTLFNLFLDPLLYALDKVGQGICVTEEHKVIALAYADDLILLSDSWEGMERNLQILDSFSTQTGLDVNPEKCSGFWLSFAKKKPVLNCCPRWSLGGEKVQMLSASDTVKYLGMEFSPLRGLLTPNLVPIIEEAVLKLDKASLRPSQKLLALRTYVMPKVTYQANLSELSAGHLKKLDGLVRSILKKWLGLPTFTTNGIFYSSFKDGGLNVARLEKVIPAMQLRRASKLLCSSDPLTHSVAELMNMEARIKKLQKTIGGEIVNCKADEVAPRLLASKRMKLEEHKAWIKLKWQGMGVECFQGDAVSNSWLRDPLTSRLSESDFIMALRLRSSTVPCMGTPLNRDGPKSCRLCGKGDETLIHIVSLCPATKKQRMSNHNNICDILATRAKEKGWVVFRERHLRSPKYGLAVPDIIAIKGELALIIDVAISFETSLSTLSSMEKKKKAKYLPFRNALMGEEKKVKSADTMGFPMGARGKWYKGNETSLERLGFTPTETKGLARYLSLRALQGTVNTCKLFNRLINM</sequence>
<evidence type="ECO:0000256" key="1">
    <source>
        <dbReference type="ARBA" id="ARBA00010879"/>
    </source>
</evidence>
<name>A0AAV2LVI4_KNICA</name>
<keyword evidence="3" id="KW-0479">Metal-binding</keyword>
<feature type="domain" description="Reverse transcriptase" evidence="6">
    <location>
        <begin position="570"/>
        <end position="850"/>
    </location>
</feature>
<dbReference type="Proteomes" id="UP001497482">
    <property type="component" value="Chromosome 5"/>
</dbReference>
<evidence type="ECO:0000259" key="5">
    <source>
        <dbReference type="PROSITE" id="PS50157"/>
    </source>
</evidence>
<gene>
    <name evidence="7" type="ORF">KC01_LOCUS32499</name>
</gene>
<dbReference type="InterPro" id="IPR000477">
    <property type="entry name" value="RT_dom"/>
</dbReference>
<dbReference type="Pfam" id="PF00078">
    <property type="entry name" value="RVT_1"/>
    <property type="match status" value="1"/>
</dbReference>
<comment type="similarity">
    <text evidence="1">Belongs to the beta type-B retroviral polymerase family. HERV class-II K(HML-2) pol subfamily.</text>
</comment>
<dbReference type="CDD" id="cd01650">
    <property type="entry name" value="RT_nLTR_like"/>
    <property type="match status" value="1"/>
</dbReference>
<dbReference type="Gene3D" id="3.30.70.270">
    <property type="match status" value="1"/>
</dbReference>
<feature type="compositionally biased region" description="Basic and acidic residues" evidence="4">
    <location>
        <begin position="270"/>
        <end position="280"/>
    </location>
</feature>
<evidence type="ECO:0000259" key="6">
    <source>
        <dbReference type="PROSITE" id="PS50878"/>
    </source>
</evidence>
<keyword evidence="8" id="KW-1185">Reference proteome</keyword>
<dbReference type="GO" id="GO:0004523">
    <property type="term" value="F:RNA-DNA hybrid ribonuclease activity"/>
    <property type="evidence" value="ECO:0007669"/>
    <property type="project" value="UniProtKB-EC"/>
</dbReference>
<dbReference type="PROSITE" id="PS50157">
    <property type="entry name" value="ZINC_FINGER_C2H2_2"/>
    <property type="match status" value="1"/>
</dbReference>
<keyword evidence="3" id="KW-0862">Zinc</keyword>
<accession>A0AAV2LVI4</accession>